<accession>A0A1G1VBT8</accession>
<feature type="transmembrane region" description="Helical" evidence="1">
    <location>
        <begin position="32"/>
        <end position="49"/>
    </location>
</feature>
<keyword evidence="1" id="KW-1133">Transmembrane helix</keyword>
<dbReference type="InterPro" id="IPR003646">
    <property type="entry name" value="SH3-like_bac-type"/>
</dbReference>
<keyword evidence="1" id="KW-0812">Transmembrane</keyword>
<organism evidence="3 4">
    <name type="scientific">Candidatus Blackburnbacteria bacterium RIFCSPHIGHO2_12_FULL_41_13b</name>
    <dbReference type="NCBI Taxonomy" id="1797517"/>
    <lineage>
        <taxon>Bacteria</taxon>
        <taxon>Candidatus Blackburniibacteriota</taxon>
    </lineage>
</organism>
<reference evidence="3 4" key="1">
    <citation type="journal article" date="2016" name="Nat. Commun.">
        <title>Thousands of microbial genomes shed light on interconnected biogeochemical processes in an aquifer system.</title>
        <authorList>
            <person name="Anantharaman K."/>
            <person name="Brown C.T."/>
            <person name="Hug L.A."/>
            <person name="Sharon I."/>
            <person name="Castelle C.J."/>
            <person name="Probst A.J."/>
            <person name="Thomas B.C."/>
            <person name="Singh A."/>
            <person name="Wilkins M.J."/>
            <person name="Karaoz U."/>
            <person name="Brodie E.L."/>
            <person name="Williams K.H."/>
            <person name="Hubbard S.S."/>
            <person name="Banfield J.F."/>
        </authorList>
    </citation>
    <scope>NUCLEOTIDE SEQUENCE [LARGE SCALE GENOMIC DNA]</scope>
</reference>
<evidence type="ECO:0000313" key="3">
    <source>
        <dbReference type="EMBL" id="OGY12845.1"/>
    </source>
</evidence>
<protein>
    <recommendedName>
        <fullName evidence="2">SH3b domain-containing protein</fullName>
    </recommendedName>
</protein>
<sequence length="217" mass="24430">MKIVAHILFYYCALLSIALLASSFLANDSNRIYQLIFLPVTVYFVYKFITNFRNKNRDTENILRRRTILIGYAVLFVSLTGAALGTIYAKPDLLSPAVTSNSSQITTPSSDLEKNLSPSKVTETLITRQTENPEETGLKKKITIVKIKTNEPDGIVNVRQTPSADSVVVGTANNGQTFILVDADRKEGWYKIKLDEDKEGWVDYRYIEKVQGEKPEN</sequence>
<gene>
    <name evidence="3" type="ORF">A3F61_04590</name>
</gene>
<comment type="caution">
    <text evidence="3">The sequence shown here is derived from an EMBL/GenBank/DDBJ whole genome shotgun (WGS) entry which is preliminary data.</text>
</comment>
<evidence type="ECO:0000259" key="2">
    <source>
        <dbReference type="PROSITE" id="PS51781"/>
    </source>
</evidence>
<dbReference type="EMBL" id="MHCA01000005">
    <property type="protein sequence ID" value="OGY12845.1"/>
    <property type="molecule type" value="Genomic_DNA"/>
</dbReference>
<proteinExistence type="predicted"/>
<evidence type="ECO:0000313" key="4">
    <source>
        <dbReference type="Proteomes" id="UP000178272"/>
    </source>
</evidence>
<feature type="transmembrane region" description="Helical" evidence="1">
    <location>
        <begin position="69"/>
        <end position="89"/>
    </location>
</feature>
<feature type="domain" description="SH3b" evidence="2">
    <location>
        <begin position="143"/>
        <end position="211"/>
    </location>
</feature>
<feature type="transmembrane region" description="Helical" evidence="1">
    <location>
        <begin position="7"/>
        <end position="26"/>
    </location>
</feature>
<dbReference type="Proteomes" id="UP000178272">
    <property type="component" value="Unassembled WGS sequence"/>
</dbReference>
<dbReference type="AlphaFoldDB" id="A0A1G1VBT8"/>
<dbReference type="PROSITE" id="PS51781">
    <property type="entry name" value="SH3B"/>
    <property type="match status" value="1"/>
</dbReference>
<keyword evidence="1" id="KW-0472">Membrane</keyword>
<dbReference type="Gene3D" id="2.30.30.40">
    <property type="entry name" value="SH3 Domains"/>
    <property type="match status" value="1"/>
</dbReference>
<dbReference type="Pfam" id="PF08239">
    <property type="entry name" value="SH3_3"/>
    <property type="match status" value="1"/>
</dbReference>
<evidence type="ECO:0000256" key="1">
    <source>
        <dbReference type="SAM" id="Phobius"/>
    </source>
</evidence>
<name>A0A1G1VBT8_9BACT</name>